<proteinExistence type="predicted"/>
<dbReference type="Pfam" id="PF09669">
    <property type="entry name" value="Phage_pRha"/>
    <property type="match status" value="1"/>
</dbReference>
<dbReference type="NCBIfam" id="TIGR02681">
    <property type="entry name" value="phage_pRha"/>
    <property type="match status" value="1"/>
</dbReference>
<dbReference type="GeneID" id="48279004"/>
<reference evidence="1 3" key="1">
    <citation type="submission" date="2017-03" db="EMBL/GenBank/DDBJ databases">
        <title>The whole genome sequencing and assembly of Lysinibacillus sphaericus DSM 28T strain.</title>
        <authorList>
            <person name="Lee Y.-J."/>
            <person name="Yi H."/>
            <person name="Bahn Y.-S."/>
            <person name="Kim J.F."/>
            <person name="Lee D.-W."/>
        </authorList>
    </citation>
    <scope>NUCLEOTIDE SEQUENCE [LARGE SCALE GENOMIC DNA]</scope>
    <source>
        <strain evidence="1 3">DSM 28</strain>
    </source>
</reference>
<organism evidence="1 3">
    <name type="scientific">Lysinibacillus sphaericus</name>
    <name type="common">Bacillus sphaericus</name>
    <dbReference type="NCBI Taxonomy" id="1421"/>
    <lineage>
        <taxon>Bacteria</taxon>
        <taxon>Bacillati</taxon>
        <taxon>Bacillota</taxon>
        <taxon>Bacilli</taxon>
        <taxon>Bacillales</taxon>
        <taxon>Bacillaceae</taxon>
        <taxon>Lysinibacillus</taxon>
    </lineage>
</organism>
<accession>A0A2S0K683</accession>
<reference evidence="2 4" key="2">
    <citation type="submission" date="2018-06" db="EMBL/GenBank/DDBJ databases">
        <authorList>
            <consortium name="Pathogen Informatics"/>
            <person name="Doyle S."/>
        </authorList>
    </citation>
    <scope>NUCLEOTIDE SEQUENCE [LARGE SCALE GENOMIC DNA]</scope>
    <source>
        <strain evidence="2 4">NCTC10338</strain>
    </source>
</reference>
<dbReference type="InterPro" id="IPR014054">
    <property type="entry name" value="Phage_regulatory_Rha"/>
</dbReference>
<name>A0A2S0K683_LYSSH</name>
<dbReference type="EMBL" id="CP019980">
    <property type="protein sequence ID" value="AVK98885.1"/>
    <property type="molecule type" value="Genomic_DNA"/>
</dbReference>
<gene>
    <name evidence="1" type="ORF">LS41612_22625</name>
    <name evidence="2" type="ORF">NCTC10338_00115</name>
</gene>
<dbReference type="Proteomes" id="UP000238825">
    <property type="component" value="Chromosome"/>
</dbReference>
<dbReference type="AlphaFoldDB" id="A0A2S0K683"/>
<evidence type="ECO:0000313" key="2">
    <source>
        <dbReference type="EMBL" id="SUV15096.1"/>
    </source>
</evidence>
<protein>
    <submittedName>
        <fullName evidence="2">Phage-like protein</fullName>
    </submittedName>
</protein>
<sequence length="251" mass="29196">MNLVIIQNRQAVTTSLQVAESFEKRHDNVLREIEGLLKIEEAQNYFHEGTYEHPQNKQQYRMFYMNRDGFTLLAMGFTGQKAMQFKLKYIQAFNEMERQLTQPTTAELIAMMAQQGVEQERRLNAVEEKQLQLETKQDNIAEIIALNPTEWRKKVTNLINKIALSRGGFEAYRNVRNESYQILEERGRCKLDIRLSNRRKEMALNGISKSKLDKVTKLDVIAEDARLTEIYLAIVKEMAIKHQIKVEGLGA</sequence>
<evidence type="ECO:0000313" key="3">
    <source>
        <dbReference type="Proteomes" id="UP000238825"/>
    </source>
</evidence>
<dbReference type="EMBL" id="UFSZ01000001">
    <property type="protein sequence ID" value="SUV15096.1"/>
    <property type="molecule type" value="Genomic_DNA"/>
</dbReference>
<dbReference type="Proteomes" id="UP000255295">
    <property type="component" value="Unassembled WGS sequence"/>
</dbReference>
<dbReference type="RefSeq" id="WP_036205146.1">
    <property type="nucleotide sequence ID" value="NZ_BJNS01000014.1"/>
</dbReference>
<evidence type="ECO:0000313" key="1">
    <source>
        <dbReference type="EMBL" id="AVK98885.1"/>
    </source>
</evidence>
<evidence type="ECO:0000313" key="4">
    <source>
        <dbReference type="Proteomes" id="UP000255295"/>
    </source>
</evidence>